<dbReference type="InterPro" id="IPR011989">
    <property type="entry name" value="ARM-like"/>
</dbReference>
<dbReference type="KEGG" id="mtr:25483086"/>
<evidence type="ECO:0000313" key="2">
    <source>
        <dbReference type="EMBL" id="KEH41225.1"/>
    </source>
</evidence>
<dbReference type="GO" id="GO:0007166">
    <property type="term" value="P:cell surface receptor signaling pathway"/>
    <property type="evidence" value="ECO:0007669"/>
    <property type="project" value="InterPro"/>
</dbReference>
<dbReference type="PANTHER" id="PTHR46168">
    <property type="entry name" value="ARMADILLO REPEAT ONLY 4"/>
    <property type="match status" value="1"/>
</dbReference>
<organism evidence="2 5">
    <name type="scientific">Medicago truncatula</name>
    <name type="common">Barrel medic</name>
    <name type="synonym">Medicago tribuloides</name>
    <dbReference type="NCBI Taxonomy" id="3880"/>
    <lineage>
        <taxon>Eukaryota</taxon>
        <taxon>Viridiplantae</taxon>
        <taxon>Streptophyta</taxon>
        <taxon>Embryophyta</taxon>
        <taxon>Tracheophyta</taxon>
        <taxon>Spermatophyta</taxon>
        <taxon>Magnoliopsida</taxon>
        <taxon>eudicotyledons</taxon>
        <taxon>Gunneridae</taxon>
        <taxon>Pentapetalae</taxon>
        <taxon>rosids</taxon>
        <taxon>fabids</taxon>
        <taxon>Fabales</taxon>
        <taxon>Fabaceae</taxon>
        <taxon>Papilionoideae</taxon>
        <taxon>50 kb inversion clade</taxon>
        <taxon>NPAAA clade</taxon>
        <taxon>Hologalegina</taxon>
        <taxon>IRL clade</taxon>
        <taxon>Trifolieae</taxon>
        <taxon>Medicago</taxon>
    </lineage>
</organism>
<dbReference type="AlphaFoldDB" id="A0A072VSW9"/>
<dbReference type="InterPro" id="IPR036537">
    <property type="entry name" value="Adaptor_Cbl_N_dom_sf"/>
</dbReference>
<sequence>MGKNNYSLKRMLANLVQLADKVAKAAEKAIPFKQECGDIRSKVEKLSDLLRQAAMITYELYEPPTRHIFWDTLNILNKALSLLLKKRIFIIIPVSAFSKTSTKLQNSIGNFSWLFRISSLHDDNQYIGLPPIAANTGMIYHIWEQMAILRTGSPKDRSDAAASLMSLADDINFYTCIIILEGGVVPILKLMKEGNTKEGKQTAARAIALFVSDIAADKQVVSFICEQISILHTDSLEDRSDAAASLVFLANESDRYGEMIIEEGGVGPLLKLMKEEGNYQGRENAAKAIRILKPINSAIILNTNATIGTQEDLSLCTNIRTPVHFIREKRINKHNVFGKLYESNQISEIV</sequence>
<dbReference type="InterPro" id="IPR056694">
    <property type="entry name" value="DUF7792"/>
</dbReference>
<dbReference type="OrthoDB" id="1709031at2759"/>
<dbReference type="Proteomes" id="UP000002051">
    <property type="component" value="Unassembled WGS sequence"/>
</dbReference>
<reference evidence="6" key="4">
    <citation type="journal article" date="2018" name="Nat. Plants">
        <title>Whole-genome landscape of Medicago truncatula symbiotic genes.</title>
        <authorList>
            <person name="Pecrix Y."/>
            <person name="Staton S.E."/>
            <person name="Sallet E."/>
            <person name="Lelandais-Briere C."/>
            <person name="Moreau S."/>
            <person name="Carrere S."/>
            <person name="Blein T."/>
            <person name="Jardinaud M.F."/>
            <person name="Latrasse D."/>
            <person name="Zouine M."/>
            <person name="Zahm M."/>
            <person name="Kreplak J."/>
            <person name="Mayjonade B."/>
            <person name="Satge C."/>
            <person name="Perez M."/>
            <person name="Cauet S."/>
            <person name="Marande W."/>
            <person name="Chantry-Darmon C."/>
            <person name="Lopez-Roques C."/>
            <person name="Bouchez O."/>
            <person name="Berard A."/>
            <person name="Debelle F."/>
            <person name="Munos S."/>
            <person name="Bendahmane A."/>
            <person name="Berges H."/>
            <person name="Niebel A."/>
            <person name="Buitink J."/>
            <person name="Frugier F."/>
            <person name="Benhamed M."/>
            <person name="Crespi M."/>
            <person name="Gouzy J."/>
            <person name="Gamas P."/>
        </authorList>
    </citation>
    <scope>NUCLEOTIDE SEQUENCE [LARGE SCALE GENOMIC DNA]</scope>
    <source>
        <strain evidence="6">cv. Jemalong A17</strain>
    </source>
</reference>
<evidence type="ECO:0000313" key="4">
    <source>
        <dbReference type="EnsemblPlants" id="KEH41225"/>
    </source>
</evidence>
<keyword evidence="5" id="KW-1185">Reference proteome</keyword>
<dbReference type="STRING" id="3880.A0A072VSW9"/>
<accession>A0A072VSW9</accession>
<dbReference type="HOGENOM" id="CLU_793144_0_0_1"/>
<evidence type="ECO:0000313" key="5">
    <source>
        <dbReference type="Proteomes" id="UP000002051"/>
    </source>
</evidence>
<feature type="domain" description="DUF7792" evidence="1">
    <location>
        <begin position="10"/>
        <end position="118"/>
    </location>
</feature>
<dbReference type="Gene3D" id="1.25.10.10">
    <property type="entry name" value="Leucine-rich Repeat Variant"/>
    <property type="match status" value="1"/>
</dbReference>
<reference evidence="3" key="5">
    <citation type="journal article" date="2018" name="Nat. Plants">
        <title>Whole-genome landscape of Medicago truncatula symbiotic genes.</title>
        <authorList>
            <person name="Pecrix Y."/>
            <person name="Gamas P."/>
            <person name="Carrere S."/>
        </authorList>
    </citation>
    <scope>NUCLEOTIDE SEQUENCE</scope>
    <source>
        <tissue evidence="3">Leaves</tissue>
    </source>
</reference>
<evidence type="ECO:0000313" key="3">
    <source>
        <dbReference type="EMBL" id="RHN78767.1"/>
    </source>
</evidence>
<dbReference type="InterPro" id="IPR016024">
    <property type="entry name" value="ARM-type_fold"/>
</dbReference>
<reference evidence="4" key="3">
    <citation type="submission" date="2015-04" db="UniProtKB">
        <authorList>
            <consortium name="EnsemblPlants"/>
        </authorList>
    </citation>
    <scope>IDENTIFICATION</scope>
    <source>
        <strain evidence="4">cv. Jemalong A17</strain>
    </source>
</reference>
<dbReference type="Pfam" id="PF25055">
    <property type="entry name" value="DUF7792"/>
    <property type="match status" value="1"/>
</dbReference>
<dbReference type="PANTHER" id="PTHR46168:SF13">
    <property type="entry name" value="ARO1-LIKE PROTEIN 1"/>
    <property type="match status" value="1"/>
</dbReference>
<proteinExistence type="predicted"/>
<gene>
    <name evidence="4" type="primary">25483086</name>
    <name evidence="2" type="ordered locus">MTR_1g046850</name>
    <name evidence="3" type="ORF">MtrunA17_Chr1g0169531</name>
</gene>
<reference evidence="2 5" key="2">
    <citation type="journal article" date="2014" name="BMC Genomics">
        <title>An improved genome release (version Mt4.0) for the model legume Medicago truncatula.</title>
        <authorList>
            <person name="Tang H."/>
            <person name="Krishnakumar V."/>
            <person name="Bidwell S."/>
            <person name="Rosen B."/>
            <person name="Chan A."/>
            <person name="Zhou S."/>
            <person name="Gentzbittel L."/>
            <person name="Childs K.L."/>
            <person name="Yandell M."/>
            <person name="Gundlach H."/>
            <person name="Mayer K.F."/>
            <person name="Schwartz D.C."/>
            <person name="Town C.D."/>
        </authorList>
    </citation>
    <scope>GENOME REANNOTATION</scope>
    <source>
        <strain evidence="2">A17</strain>
        <strain evidence="4 5">cv. Jemalong A17</strain>
    </source>
</reference>
<dbReference type="Proteomes" id="UP000265566">
    <property type="component" value="Chromosome 1"/>
</dbReference>
<dbReference type="SUPFAM" id="SSF48371">
    <property type="entry name" value="ARM repeat"/>
    <property type="match status" value="1"/>
</dbReference>
<dbReference type="Gene3D" id="1.20.930.20">
    <property type="entry name" value="Adaptor protein Cbl, N-terminal domain"/>
    <property type="match status" value="1"/>
</dbReference>
<dbReference type="EMBL" id="CM001217">
    <property type="protein sequence ID" value="KEH41225.1"/>
    <property type="molecule type" value="Genomic_DNA"/>
</dbReference>
<dbReference type="EMBL" id="PSQE01000001">
    <property type="protein sequence ID" value="RHN78767.1"/>
    <property type="molecule type" value="Genomic_DNA"/>
</dbReference>
<name>A0A072VSW9_MEDTR</name>
<dbReference type="EnsemblPlants" id="KEH41225">
    <property type="protein sequence ID" value="KEH41225"/>
    <property type="gene ID" value="MTR_1g046850"/>
</dbReference>
<protein>
    <submittedName>
        <fullName evidence="2">ARO1-like protein</fullName>
    </submittedName>
</protein>
<evidence type="ECO:0000259" key="1">
    <source>
        <dbReference type="Pfam" id="PF25055"/>
    </source>
</evidence>
<dbReference type="Gramene" id="rna2416">
    <property type="protein sequence ID" value="RHN78767.1"/>
    <property type="gene ID" value="gene2416"/>
</dbReference>
<evidence type="ECO:0000313" key="6">
    <source>
        <dbReference type="Proteomes" id="UP000265566"/>
    </source>
</evidence>
<reference evidence="2 5" key="1">
    <citation type="journal article" date="2011" name="Nature">
        <title>The Medicago genome provides insight into the evolution of rhizobial symbioses.</title>
        <authorList>
            <person name="Young N.D."/>
            <person name="Debelle F."/>
            <person name="Oldroyd G.E."/>
            <person name="Geurts R."/>
            <person name="Cannon S.B."/>
            <person name="Udvardi M.K."/>
            <person name="Benedito V.A."/>
            <person name="Mayer K.F."/>
            <person name="Gouzy J."/>
            <person name="Schoof H."/>
            <person name="Van de Peer Y."/>
            <person name="Proost S."/>
            <person name="Cook D.R."/>
            <person name="Meyers B.C."/>
            <person name="Spannagl M."/>
            <person name="Cheung F."/>
            <person name="De Mita S."/>
            <person name="Krishnakumar V."/>
            <person name="Gundlach H."/>
            <person name="Zhou S."/>
            <person name="Mudge J."/>
            <person name="Bharti A.K."/>
            <person name="Murray J.D."/>
            <person name="Naoumkina M.A."/>
            <person name="Rosen B."/>
            <person name="Silverstein K.A."/>
            <person name="Tang H."/>
            <person name="Rombauts S."/>
            <person name="Zhao P.X."/>
            <person name="Zhou P."/>
            <person name="Barbe V."/>
            <person name="Bardou P."/>
            <person name="Bechner M."/>
            <person name="Bellec A."/>
            <person name="Berger A."/>
            <person name="Berges H."/>
            <person name="Bidwell S."/>
            <person name="Bisseling T."/>
            <person name="Choisne N."/>
            <person name="Couloux A."/>
            <person name="Denny R."/>
            <person name="Deshpande S."/>
            <person name="Dai X."/>
            <person name="Doyle J.J."/>
            <person name="Dudez A.M."/>
            <person name="Farmer A.D."/>
            <person name="Fouteau S."/>
            <person name="Franken C."/>
            <person name="Gibelin C."/>
            <person name="Gish J."/>
            <person name="Goldstein S."/>
            <person name="Gonzalez A.J."/>
            <person name="Green P.J."/>
            <person name="Hallab A."/>
            <person name="Hartog M."/>
            <person name="Hua A."/>
            <person name="Humphray S.J."/>
            <person name="Jeong D.H."/>
            <person name="Jing Y."/>
            <person name="Jocker A."/>
            <person name="Kenton S.M."/>
            <person name="Kim D.J."/>
            <person name="Klee K."/>
            <person name="Lai H."/>
            <person name="Lang C."/>
            <person name="Lin S."/>
            <person name="Macmil S.L."/>
            <person name="Magdelenat G."/>
            <person name="Matthews L."/>
            <person name="McCorrison J."/>
            <person name="Monaghan E.L."/>
            <person name="Mun J.H."/>
            <person name="Najar F.Z."/>
            <person name="Nicholson C."/>
            <person name="Noirot C."/>
            <person name="O'Bleness M."/>
            <person name="Paule C.R."/>
            <person name="Poulain J."/>
            <person name="Prion F."/>
            <person name="Qin B."/>
            <person name="Qu C."/>
            <person name="Retzel E.F."/>
            <person name="Riddle C."/>
            <person name="Sallet E."/>
            <person name="Samain S."/>
            <person name="Samson N."/>
            <person name="Sanders I."/>
            <person name="Saurat O."/>
            <person name="Scarpelli C."/>
            <person name="Schiex T."/>
            <person name="Segurens B."/>
            <person name="Severin A.J."/>
            <person name="Sherrier D.J."/>
            <person name="Shi R."/>
            <person name="Sims S."/>
            <person name="Singer S.R."/>
            <person name="Sinharoy S."/>
            <person name="Sterck L."/>
            <person name="Viollet A."/>
            <person name="Wang B.B."/>
            <person name="Wang K."/>
            <person name="Wang M."/>
            <person name="Wang X."/>
            <person name="Warfsmann J."/>
            <person name="Weissenbach J."/>
            <person name="White D.D."/>
            <person name="White J.D."/>
            <person name="Wiley G.B."/>
            <person name="Wincker P."/>
            <person name="Xing Y."/>
            <person name="Yang L."/>
            <person name="Yao Z."/>
            <person name="Ying F."/>
            <person name="Zhai J."/>
            <person name="Zhou L."/>
            <person name="Zuber A."/>
            <person name="Denarie J."/>
            <person name="Dixon R.A."/>
            <person name="May G.D."/>
            <person name="Schwartz D.C."/>
            <person name="Rogers J."/>
            <person name="Quetier F."/>
            <person name="Town C.D."/>
            <person name="Roe B.A."/>
        </authorList>
    </citation>
    <scope>NUCLEOTIDE SEQUENCE [LARGE SCALE GENOMIC DNA]</scope>
    <source>
        <strain evidence="2">A17</strain>
        <strain evidence="4 5">cv. Jemalong A17</strain>
    </source>
</reference>